<feature type="transmembrane region" description="Helical" evidence="1">
    <location>
        <begin position="6"/>
        <end position="25"/>
    </location>
</feature>
<keyword evidence="1" id="KW-1133">Transmembrane helix</keyword>
<evidence type="ECO:0000313" key="3">
    <source>
        <dbReference type="Proteomes" id="UP000688137"/>
    </source>
</evidence>
<accession>A0A8S1MDD8</accession>
<comment type="caution">
    <text evidence="2">The sequence shown here is derived from an EMBL/GenBank/DDBJ whole genome shotgun (WGS) entry which is preliminary data.</text>
</comment>
<proteinExistence type="predicted"/>
<reference evidence="2" key="1">
    <citation type="submission" date="2021-01" db="EMBL/GenBank/DDBJ databases">
        <authorList>
            <consortium name="Genoscope - CEA"/>
            <person name="William W."/>
        </authorList>
    </citation>
    <scope>NUCLEOTIDE SEQUENCE</scope>
</reference>
<evidence type="ECO:0000313" key="2">
    <source>
        <dbReference type="EMBL" id="CAD8078550.1"/>
    </source>
</evidence>
<keyword evidence="1" id="KW-0812">Transmembrane</keyword>
<evidence type="ECO:0008006" key="4">
    <source>
        <dbReference type="Google" id="ProtNLM"/>
    </source>
</evidence>
<protein>
    <recommendedName>
        <fullName evidence="4">Transmembrane protein</fullName>
    </recommendedName>
</protein>
<dbReference type="OMA" id="EMEQRMI"/>
<sequence>MAAFSTFNLITFAGFIIFSVIGINISNNEMYIEILKVLIVVAGVMIIHQIYLLKSTSPSIVNKPNQKQINFNVFKGNIKNDLIQPNYYKGEQSDIMQTQSGLMDDQNLKEKQRILDKEQRKNNMKNHFYQDNHLQEGLKQFQNGSINKFYGDDSSQIHQTSYQAPVQLFGRSGFYNEIQKKNKETEKLLSRIIKKIGDAHLKVEELFFSQFIPTFVNEYQDHLINVNRMMKEHFQQKIIEIDIFFANKPYDINSNKHEKSIGLKSVTIEDVLFFKNQIKTRSREPVKAPIDVDKFARDKLEFIKECDLLELYNNILDLTLLNRNIAVDKKYLLLKLLTFTESKGKPQYQSDGLMERVSSDYEILFTVFINTIIKCVNYENQKYSKFNFNDGSNDSTLKTISVSIISLESFDLNELKNDQQSRNFIISQKLEQLDQEPQFHYYSDHIVRMLRKQKDLENKKLNEFILYTSRDCNSLNGFVCYYLLHLLSLPKQHWQQLQQIEMEQRMIKCLIRMAKDLSFLVTNL</sequence>
<dbReference type="AlphaFoldDB" id="A0A8S1MDD8"/>
<dbReference type="EMBL" id="CAJJDM010000061">
    <property type="protein sequence ID" value="CAD8078550.1"/>
    <property type="molecule type" value="Genomic_DNA"/>
</dbReference>
<organism evidence="2 3">
    <name type="scientific">Paramecium primaurelia</name>
    <dbReference type="NCBI Taxonomy" id="5886"/>
    <lineage>
        <taxon>Eukaryota</taxon>
        <taxon>Sar</taxon>
        <taxon>Alveolata</taxon>
        <taxon>Ciliophora</taxon>
        <taxon>Intramacronucleata</taxon>
        <taxon>Oligohymenophorea</taxon>
        <taxon>Peniculida</taxon>
        <taxon>Parameciidae</taxon>
        <taxon>Paramecium</taxon>
    </lineage>
</organism>
<name>A0A8S1MDD8_PARPR</name>
<keyword evidence="3" id="KW-1185">Reference proteome</keyword>
<dbReference type="Proteomes" id="UP000688137">
    <property type="component" value="Unassembled WGS sequence"/>
</dbReference>
<gene>
    <name evidence="2" type="ORF">PPRIM_AZ9-3.1.T0600115</name>
</gene>
<feature type="transmembrane region" description="Helical" evidence="1">
    <location>
        <begin position="34"/>
        <end position="53"/>
    </location>
</feature>
<keyword evidence="1" id="KW-0472">Membrane</keyword>
<evidence type="ECO:0000256" key="1">
    <source>
        <dbReference type="SAM" id="Phobius"/>
    </source>
</evidence>